<evidence type="ECO:0000256" key="1">
    <source>
        <dbReference type="SAM" id="Phobius"/>
    </source>
</evidence>
<evidence type="ECO:0008006" key="4">
    <source>
        <dbReference type="Google" id="ProtNLM"/>
    </source>
</evidence>
<protein>
    <recommendedName>
        <fullName evidence="4">Cytochrome C biogenesis protein transmembrane domain-containing protein</fullName>
    </recommendedName>
</protein>
<reference evidence="3" key="1">
    <citation type="journal article" date="2019" name="Int. J. Syst. Evol. Microbiol.">
        <title>The Global Catalogue of Microorganisms (GCM) 10K type strain sequencing project: providing services to taxonomists for standard genome sequencing and annotation.</title>
        <authorList>
            <consortium name="The Broad Institute Genomics Platform"/>
            <consortium name="The Broad Institute Genome Sequencing Center for Infectious Disease"/>
            <person name="Wu L."/>
            <person name="Ma J."/>
        </authorList>
    </citation>
    <scope>NUCLEOTIDE SEQUENCE [LARGE SCALE GENOMIC DNA]</scope>
    <source>
        <strain evidence="3">NBRC 105830</strain>
    </source>
</reference>
<gene>
    <name evidence="2" type="ORF">GCM10025862_40830</name>
</gene>
<feature type="transmembrane region" description="Helical" evidence="1">
    <location>
        <begin position="12"/>
        <end position="37"/>
    </location>
</feature>
<comment type="caution">
    <text evidence="2">The sequence shown here is derived from an EMBL/GenBank/DDBJ whole genome shotgun (WGS) entry which is preliminary data.</text>
</comment>
<keyword evidence="1" id="KW-0472">Membrane</keyword>
<organism evidence="2 3">
    <name type="scientific">Arsenicicoccus piscis</name>
    <dbReference type="NCBI Taxonomy" id="673954"/>
    <lineage>
        <taxon>Bacteria</taxon>
        <taxon>Bacillati</taxon>
        <taxon>Actinomycetota</taxon>
        <taxon>Actinomycetes</taxon>
        <taxon>Micrococcales</taxon>
        <taxon>Intrasporangiaceae</taxon>
        <taxon>Arsenicicoccus</taxon>
    </lineage>
</organism>
<keyword evidence="3" id="KW-1185">Reference proteome</keyword>
<sequence length="88" mass="9222">MALSQGSAAKGGWLAVAYAVGLGLPFIAAATAFHRISRVAAVLRRRQRAIMRIGGVLMIATGTLMVSGLWEQLVGAIRQLVSGFVTVI</sequence>
<evidence type="ECO:0000313" key="3">
    <source>
        <dbReference type="Proteomes" id="UP001157109"/>
    </source>
</evidence>
<dbReference type="Proteomes" id="UP001157109">
    <property type="component" value="Unassembled WGS sequence"/>
</dbReference>
<evidence type="ECO:0000313" key="2">
    <source>
        <dbReference type="EMBL" id="GMA22061.1"/>
    </source>
</evidence>
<name>A0ABQ6HU54_9MICO</name>
<dbReference type="EMBL" id="BSUJ01000003">
    <property type="protein sequence ID" value="GMA22061.1"/>
    <property type="molecule type" value="Genomic_DNA"/>
</dbReference>
<accession>A0ABQ6HU54</accession>
<keyword evidence="1" id="KW-0812">Transmembrane</keyword>
<keyword evidence="1" id="KW-1133">Transmembrane helix</keyword>
<feature type="transmembrane region" description="Helical" evidence="1">
    <location>
        <begin position="49"/>
        <end position="70"/>
    </location>
</feature>
<proteinExistence type="predicted"/>